<evidence type="ECO:0000256" key="1">
    <source>
        <dbReference type="SAM" id="MobiDB-lite"/>
    </source>
</evidence>
<name>A0A8B8I597_VANTA</name>
<keyword evidence="2" id="KW-1185">Reference proteome</keyword>
<evidence type="ECO:0000313" key="3">
    <source>
        <dbReference type="RefSeq" id="XP_026491286.2"/>
    </source>
</evidence>
<feature type="region of interest" description="Disordered" evidence="1">
    <location>
        <begin position="461"/>
        <end position="505"/>
    </location>
</feature>
<dbReference type="GeneID" id="113397238"/>
<dbReference type="OrthoDB" id="7486149at2759"/>
<protein>
    <submittedName>
        <fullName evidence="3">Uncharacterized protein LOC113397238 isoform X1</fullName>
    </submittedName>
</protein>
<accession>A0A8B8I597</accession>
<dbReference type="AlphaFoldDB" id="A0A8B8I597"/>
<organism evidence="2 3">
    <name type="scientific">Vanessa tameamea</name>
    <name type="common">Kamehameha butterfly</name>
    <dbReference type="NCBI Taxonomy" id="334116"/>
    <lineage>
        <taxon>Eukaryota</taxon>
        <taxon>Metazoa</taxon>
        <taxon>Ecdysozoa</taxon>
        <taxon>Arthropoda</taxon>
        <taxon>Hexapoda</taxon>
        <taxon>Insecta</taxon>
        <taxon>Pterygota</taxon>
        <taxon>Neoptera</taxon>
        <taxon>Endopterygota</taxon>
        <taxon>Lepidoptera</taxon>
        <taxon>Glossata</taxon>
        <taxon>Ditrysia</taxon>
        <taxon>Papilionoidea</taxon>
        <taxon>Nymphalidae</taxon>
        <taxon>Nymphalinae</taxon>
        <taxon>Vanessa</taxon>
    </lineage>
</organism>
<sequence length="710" mass="77196">MHAHPLIAMRKTSHDGIDVTSITSGIENEIKKAGTKIKKSSKKRKVQNFSLEFEENIIEPLLQIDNEKPEISSRSAKYLLNKTKTDSSFEPTNKSSENSALSANSISTPVSSTSKINNTPYISGTAPLHNHMNTNIFGMYDVSKDIATTKNSILVEIDGSKSGGYNPSPLIFTTAKIHTDSKSKLMEPVQVTPVPILSTIEGNIVRTFPDNSEHLMSSSSTRPIDLNINKCGISVMSESNESEKKYITELQKIHSLKDSTSSQIKNQNISKLSNKSIKTGNLPTSTNSVYSTTKTIKDEICIDSSTILKSSIDSAPITNKVAKETSEESIKDTLLAQNSMTTANSINNGISGENKALKPNMQFPLDIHVTDNKSKKLKSPNALCDMKENVTSARKYSPLCIIIEKHEQMSKRLKLLESSNDVATTAKVSSSGSKRLQRQKNASIEDTNETVTISNTLTNKNNKSQELDKNNIIKTEKASFDKGDSKNEDISPNEKTSISSKSTTIAETSTAVSSPLSIVSLVDPITKQEKMSPTDVEKLRPLTGSGVEDCSKILNKSSSVIPVIKAKDDIKPLSITTEEPLSNVTASSVMATFSKSDSLNLVPTSSKDDVLVKYESSVETTTLPSYIVSTSRTKIGSTLTFNTITTTSKSLTQKPLDEVVYTTNGKEKKSTASEQSNKTMVGMPSNLTRSNNGSKQTKTKIDSSVKDGRA</sequence>
<reference evidence="3" key="2">
    <citation type="submission" date="2025-08" db="UniProtKB">
        <authorList>
            <consortium name="RefSeq"/>
        </authorList>
    </citation>
    <scope>IDENTIFICATION</scope>
    <source>
        <tissue evidence="3">Whole body</tissue>
    </source>
</reference>
<feature type="region of interest" description="Disordered" evidence="1">
    <location>
        <begin position="663"/>
        <end position="710"/>
    </location>
</feature>
<gene>
    <name evidence="3" type="primary">LOC113397238</name>
</gene>
<dbReference type="RefSeq" id="XP_026491286.2">
    <property type="nucleotide sequence ID" value="XM_026635501.2"/>
</dbReference>
<reference evidence="2" key="1">
    <citation type="submission" date="2025-05" db="UniProtKB">
        <authorList>
            <consortium name="RefSeq"/>
        </authorList>
    </citation>
    <scope>NUCLEOTIDE SEQUENCE [LARGE SCALE GENOMIC DNA]</scope>
</reference>
<evidence type="ECO:0000313" key="2">
    <source>
        <dbReference type="Proteomes" id="UP001652626"/>
    </source>
</evidence>
<feature type="compositionally biased region" description="Polar residues" evidence="1">
    <location>
        <begin position="672"/>
        <end position="696"/>
    </location>
</feature>
<feature type="compositionally biased region" description="Basic and acidic residues" evidence="1">
    <location>
        <begin position="463"/>
        <end position="489"/>
    </location>
</feature>
<feature type="region of interest" description="Disordered" evidence="1">
    <location>
        <begin position="426"/>
        <end position="447"/>
    </location>
</feature>
<feature type="compositionally biased region" description="Low complexity" evidence="1">
    <location>
        <begin position="494"/>
        <end position="505"/>
    </location>
</feature>
<feature type="region of interest" description="Disordered" evidence="1">
    <location>
        <begin position="84"/>
        <end position="113"/>
    </location>
</feature>
<dbReference type="Proteomes" id="UP001652626">
    <property type="component" value="Chromosome 3"/>
</dbReference>
<feature type="compositionally biased region" description="Polar residues" evidence="1">
    <location>
        <begin position="86"/>
        <end position="113"/>
    </location>
</feature>
<feature type="compositionally biased region" description="Basic and acidic residues" evidence="1">
    <location>
        <begin position="699"/>
        <end position="710"/>
    </location>
</feature>
<proteinExistence type="predicted"/>